<organism evidence="4 5">
    <name type="scientific">Flexivirga aerilata</name>
    <dbReference type="NCBI Taxonomy" id="1656889"/>
    <lineage>
        <taxon>Bacteria</taxon>
        <taxon>Bacillati</taxon>
        <taxon>Actinomycetota</taxon>
        <taxon>Actinomycetes</taxon>
        <taxon>Micrococcales</taxon>
        <taxon>Dermacoccaceae</taxon>
        <taxon>Flexivirga</taxon>
    </lineage>
</organism>
<dbReference type="AlphaFoldDB" id="A0A849AJM4"/>
<comment type="caution">
    <text evidence="4">The sequence shown here is derived from an EMBL/GenBank/DDBJ whole genome shotgun (WGS) entry which is preliminary data.</text>
</comment>
<feature type="domain" description="Phosphatidic acid phosphatase type 2/haloperoxidase" evidence="3">
    <location>
        <begin position="117"/>
        <end position="217"/>
    </location>
</feature>
<dbReference type="Proteomes" id="UP000557772">
    <property type="component" value="Unassembled WGS sequence"/>
</dbReference>
<feature type="transmembrane region" description="Helical" evidence="2">
    <location>
        <begin position="235"/>
        <end position="256"/>
    </location>
</feature>
<feature type="transmembrane region" description="Helical" evidence="2">
    <location>
        <begin position="175"/>
        <end position="196"/>
    </location>
</feature>
<dbReference type="EMBL" id="JABENB010000002">
    <property type="protein sequence ID" value="NNG40037.1"/>
    <property type="molecule type" value="Genomic_DNA"/>
</dbReference>
<feature type="transmembrane region" description="Helical" evidence="2">
    <location>
        <begin position="115"/>
        <end position="131"/>
    </location>
</feature>
<keyword evidence="2" id="KW-0472">Membrane</keyword>
<evidence type="ECO:0000313" key="5">
    <source>
        <dbReference type="Proteomes" id="UP000557772"/>
    </source>
</evidence>
<keyword evidence="5" id="KW-1185">Reference proteome</keyword>
<feature type="region of interest" description="Disordered" evidence="1">
    <location>
        <begin position="1"/>
        <end position="31"/>
    </location>
</feature>
<keyword evidence="2" id="KW-1133">Transmembrane helix</keyword>
<dbReference type="RefSeq" id="WP_171155967.1">
    <property type="nucleotide sequence ID" value="NZ_JABENB010000002.1"/>
</dbReference>
<sequence>MSAPPVPQLQQTPAPSGHEWPTQPPAPRPRRPAGLPLWAHGLAMVVLAVAGMAIVVRVAIHSTRGFHYDQRMMESLTASPSGWARILDVLTTVTDATVALCLIGCVVVALLQRRWLVAVAAAVLIAGANLTTQVLKYQVLHSVGGSNSLPSGHTTVGLSLALAAVIVSPYRWRPIVVPGAALIATFIGAGTVAGHWHRPGDVLAAGMVCLGWAAVALLIAGMAGRHAPSRPAVRGLPVAALGGVLLAGLIFVAIGVRPSYGMVTMAPAVVALGLIGVMCAVVVGWVAVVADRRLA</sequence>
<dbReference type="InterPro" id="IPR000326">
    <property type="entry name" value="PAP2/HPO"/>
</dbReference>
<protein>
    <submittedName>
        <fullName evidence="4">Phosphatase PAP2 family protein</fullName>
    </submittedName>
</protein>
<proteinExistence type="predicted"/>
<dbReference type="Gene3D" id="1.20.144.10">
    <property type="entry name" value="Phosphatidic acid phosphatase type 2/haloperoxidase"/>
    <property type="match status" value="1"/>
</dbReference>
<dbReference type="SMART" id="SM00014">
    <property type="entry name" value="acidPPc"/>
    <property type="match status" value="1"/>
</dbReference>
<dbReference type="InterPro" id="IPR036938">
    <property type="entry name" value="PAP2/HPO_sf"/>
</dbReference>
<feature type="transmembrane region" description="Helical" evidence="2">
    <location>
        <begin position="82"/>
        <end position="108"/>
    </location>
</feature>
<dbReference type="SUPFAM" id="SSF48317">
    <property type="entry name" value="Acid phosphatase/Vanadium-dependent haloperoxidase"/>
    <property type="match status" value="1"/>
</dbReference>
<evidence type="ECO:0000313" key="4">
    <source>
        <dbReference type="EMBL" id="NNG40037.1"/>
    </source>
</evidence>
<evidence type="ECO:0000256" key="2">
    <source>
        <dbReference type="SAM" id="Phobius"/>
    </source>
</evidence>
<feature type="transmembrane region" description="Helical" evidence="2">
    <location>
        <begin position="268"/>
        <end position="290"/>
    </location>
</feature>
<accession>A0A849AJM4</accession>
<gene>
    <name evidence="4" type="ORF">HJ588_12270</name>
</gene>
<dbReference type="CDD" id="cd01610">
    <property type="entry name" value="PAP2_like"/>
    <property type="match status" value="1"/>
</dbReference>
<name>A0A849AJM4_9MICO</name>
<keyword evidence="2" id="KW-0812">Transmembrane</keyword>
<evidence type="ECO:0000256" key="1">
    <source>
        <dbReference type="SAM" id="MobiDB-lite"/>
    </source>
</evidence>
<feature type="transmembrane region" description="Helical" evidence="2">
    <location>
        <begin position="37"/>
        <end position="62"/>
    </location>
</feature>
<dbReference type="Pfam" id="PF01569">
    <property type="entry name" value="PAP2"/>
    <property type="match status" value="1"/>
</dbReference>
<reference evidence="4 5" key="1">
    <citation type="submission" date="2020-05" db="EMBL/GenBank/DDBJ databases">
        <title>Flexivirga sp. ID2601S isolated from air conditioner.</title>
        <authorList>
            <person name="Kim D.H."/>
        </authorList>
    </citation>
    <scope>NUCLEOTIDE SEQUENCE [LARGE SCALE GENOMIC DNA]</scope>
    <source>
        <strain evidence="4 5">ID2601S</strain>
    </source>
</reference>
<feature type="transmembrane region" description="Helical" evidence="2">
    <location>
        <begin position="151"/>
        <end position="168"/>
    </location>
</feature>
<feature type="transmembrane region" description="Helical" evidence="2">
    <location>
        <begin position="202"/>
        <end position="223"/>
    </location>
</feature>
<evidence type="ECO:0000259" key="3">
    <source>
        <dbReference type="SMART" id="SM00014"/>
    </source>
</evidence>